<evidence type="ECO:0000313" key="3">
    <source>
        <dbReference type="Proteomes" id="UP001152484"/>
    </source>
</evidence>
<keyword evidence="3" id="KW-1185">Reference proteome</keyword>
<feature type="transmembrane region" description="Helical" evidence="1">
    <location>
        <begin position="40"/>
        <end position="61"/>
    </location>
</feature>
<keyword evidence="1" id="KW-1133">Transmembrane helix</keyword>
<sequence length="133" mass="15047">MSLDDHLFVNTIAGFKLHGFLFFLSRGYVSSGDPGTLKPFNIFTISSCCVYMHLVNLVILAGSCLQLTHTSAILALHIFYIQTRGIIELISEELYQVKSKRRVQRKENTELPNCFLRDKEDNTISSTVGGREF</sequence>
<name>A0A9P0YIQ1_CUSEU</name>
<proteinExistence type="predicted"/>
<protein>
    <submittedName>
        <fullName evidence="2">Uncharacterized protein</fullName>
    </submittedName>
</protein>
<reference evidence="2" key="1">
    <citation type="submission" date="2022-07" db="EMBL/GenBank/DDBJ databases">
        <authorList>
            <person name="Macas J."/>
            <person name="Novak P."/>
            <person name="Neumann P."/>
        </authorList>
    </citation>
    <scope>NUCLEOTIDE SEQUENCE</scope>
</reference>
<organism evidence="2 3">
    <name type="scientific">Cuscuta europaea</name>
    <name type="common">European dodder</name>
    <dbReference type="NCBI Taxonomy" id="41803"/>
    <lineage>
        <taxon>Eukaryota</taxon>
        <taxon>Viridiplantae</taxon>
        <taxon>Streptophyta</taxon>
        <taxon>Embryophyta</taxon>
        <taxon>Tracheophyta</taxon>
        <taxon>Spermatophyta</taxon>
        <taxon>Magnoliopsida</taxon>
        <taxon>eudicotyledons</taxon>
        <taxon>Gunneridae</taxon>
        <taxon>Pentapetalae</taxon>
        <taxon>asterids</taxon>
        <taxon>lamiids</taxon>
        <taxon>Solanales</taxon>
        <taxon>Convolvulaceae</taxon>
        <taxon>Cuscuteae</taxon>
        <taxon>Cuscuta</taxon>
        <taxon>Cuscuta subgen. Cuscuta</taxon>
    </lineage>
</organism>
<dbReference type="Proteomes" id="UP001152484">
    <property type="component" value="Unassembled WGS sequence"/>
</dbReference>
<evidence type="ECO:0000313" key="2">
    <source>
        <dbReference type="EMBL" id="CAH9059278.1"/>
    </source>
</evidence>
<dbReference type="AlphaFoldDB" id="A0A9P0YIQ1"/>
<accession>A0A9P0YIQ1</accession>
<dbReference type="EMBL" id="CAMAPE010000004">
    <property type="protein sequence ID" value="CAH9059278.1"/>
    <property type="molecule type" value="Genomic_DNA"/>
</dbReference>
<gene>
    <name evidence="2" type="ORF">CEURO_LOCUS1391</name>
</gene>
<keyword evidence="1" id="KW-0472">Membrane</keyword>
<comment type="caution">
    <text evidence="2">The sequence shown here is derived from an EMBL/GenBank/DDBJ whole genome shotgun (WGS) entry which is preliminary data.</text>
</comment>
<evidence type="ECO:0000256" key="1">
    <source>
        <dbReference type="SAM" id="Phobius"/>
    </source>
</evidence>
<keyword evidence="1" id="KW-0812">Transmembrane</keyword>
<feature type="transmembrane region" description="Helical" evidence="1">
    <location>
        <begin position="7"/>
        <end position="28"/>
    </location>
</feature>